<dbReference type="CDD" id="cd04657">
    <property type="entry name" value="Piwi_ago-like"/>
    <property type="match status" value="1"/>
</dbReference>
<comment type="similarity">
    <text evidence="1">Belongs to the argonaute family.</text>
</comment>
<dbReference type="InterPro" id="IPR032474">
    <property type="entry name" value="Argonaute_N"/>
</dbReference>
<dbReference type="PROSITE" id="PS50821">
    <property type="entry name" value="PAZ"/>
    <property type="match status" value="1"/>
</dbReference>
<dbReference type="Pfam" id="PF02170">
    <property type="entry name" value="PAZ"/>
    <property type="match status" value="1"/>
</dbReference>
<dbReference type="PANTHER" id="PTHR22891">
    <property type="entry name" value="EUKARYOTIC TRANSLATION INITIATION FACTOR 2C"/>
    <property type="match status" value="1"/>
</dbReference>
<dbReference type="Gene3D" id="2.170.260.10">
    <property type="entry name" value="paz domain"/>
    <property type="match status" value="1"/>
</dbReference>
<dbReference type="InterPro" id="IPR003100">
    <property type="entry name" value="PAZ_dom"/>
</dbReference>
<dbReference type="PROSITE" id="PS50822">
    <property type="entry name" value="PIWI"/>
    <property type="match status" value="1"/>
</dbReference>
<evidence type="ECO:0000256" key="1">
    <source>
        <dbReference type="RuleBase" id="RU361178"/>
    </source>
</evidence>
<feature type="compositionally biased region" description="Low complexity" evidence="2">
    <location>
        <begin position="1"/>
        <end position="18"/>
    </location>
</feature>
<dbReference type="Pfam" id="PF16486">
    <property type="entry name" value="ArgoN"/>
    <property type="match status" value="1"/>
</dbReference>
<dbReference type="SMART" id="SM01163">
    <property type="entry name" value="DUF1785"/>
    <property type="match status" value="1"/>
</dbReference>
<gene>
    <name evidence="5" type="ORF">BD310DRAFT_1037985</name>
</gene>
<dbReference type="SUPFAM" id="SSF53098">
    <property type="entry name" value="Ribonuclease H-like"/>
    <property type="match status" value="1"/>
</dbReference>
<sequence>MSQPRGGPRGRPGAQGQSPGRGGRGSSPSPRGRASPVPARAVYGVSRGRGARGDSTSTRGSSRGGSRGGAPAEVFAASQPPNQDARLADAELDRLVQSFKSVRIPPDMPLRPGWGTQGDPGVVRTNFFAIRLPQNATYYEYEISIQPKAQAKGDRRFRIMQLVEQSPQFRPYVAQVAHDRSQRLVSIQQLPQPLEIPIRYLEEDQADDPNALNFTVEMKLLSKLDMSQLNQYMSGKPEHRNIDTQPLLSALNLVVQQYAQRHGVRVGKNKYFFPTSSEHHSLSLGVEAFRGFFMSVRPMYKQLMVNINLCMTAFYNPGKLADAMDAFQRQSRGGMPNSFAEKLKVSTKHLGFTRKFTIYRIMNGKTARKETFDCQEFGGRITVENFFKRKYNITLRRHSDLPLINVSTNRKKPIYLPAELCDIVPGQAYRGKLDRDQTAAMIKVACNPPAFNGNTIVDQGFADLGLRPNASGATLGTFGISISPDMQVVPYRRLPPPAISYRVGRPRVQDAGWNILDVKFQVGGNMTNWAVLLVQDGRRDEFQGPNDPALIAFLKAFLAKCNNSGILGADKPPRIMSVDLPRLDQDTPTRAQAIAAISKVFRDNLNPKQKPSFVLVLLSGIDKYIYPGIKQLADVELGIHTIHMLLTKARDDRGNRQDQYFSNVALKVNTKLGGVNHQLDDRSMQWLRGVGGNGPATMIMGIDVTHPSPLSLPGTPSVAAVVASVDSHFAQYPASLMLQKPDWNKESKEMVEGLTQMTIERLQLYQKKNGGKLPERIFVFRDGVSEGQYPQLLSIELPRLQAAFKQISPLKPYKPKLSIIVCGKRHHARFWPVDSQHATRNGNTFPGTVVDKGITDAYDFDYYLQAHSGLQGHVKATHYVVVYDENKLDADTIQQGTHTASYMYARATKAVSLIPAAYYADIACERGREYLNVLMNASDDSRSSAAETADREAQKEATFQSAVRMWGNGVNKELKDTMFYI</sequence>
<dbReference type="Pfam" id="PF02171">
    <property type="entry name" value="Piwi"/>
    <property type="match status" value="1"/>
</dbReference>
<dbReference type="CDD" id="cd02846">
    <property type="entry name" value="PAZ_argonaute_like"/>
    <property type="match status" value="1"/>
</dbReference>
<accession>A0A4Q9Q023</accession>
<dbReference type="InterPro" id="IPR014811">
    <property type="entry name" value="ArgoL1"/>
</dbReference>
<dbReference type="InterPro" id="IPR036397">
    <property type="entry name" value="RNaseH_sf"/>
</dbReference>
<dbReference type="Gene3D" id="3.40.50.2300">
    <property type="match status" value="1"/>
</dbReference>
<dbReference type="InterPro" id="IPR012337">
    <property type="entry name" value="RNaseH-like_sf"/>
</dbReference>
<dbReference type="STRING" id="114155.A0A4Q9Q023"/>
<dbReference type="AlphaFoldDB" id="A0A4Q9Q023"/>
<reference evidence="5 6" key="1">
    <citation type="submission" date="2019-01" db="EMBL/GenBank/DDBJ databases">
        <title>Draft genome sequences of three monokaryotic isolates of the white-rot basidiomycete fungus Dichomitus squalens.</title>
        <authorList>
            <consortium name="DOE Joint Genome Institute"/>
            <person name="Lopez S.C."/>
            <person name="Andreopoulos B."/>
            <person name="Pangilinan J."/>
            <person name="Lipzen A."/>
            <person name="Riley R."/>
            <person name="Ahrendt S."/>
            <person name="Ng V."/>
            <person name="Barry K."/>
            <person name="Daum C."/>
            <person name="Grigoriev I.V."/>
            <person name="Hilden K.S."/>
            <person name="Makela M.R."/>
            <person name="de Vries R.P."/>
        </authorList>
    </citation>
    <scope>NUCLEOTIDE SEQUENCE [LARGE SCALE GENOMIC DNA]</scope>
    <source>
        <strain evidence="5 6">CBS 464.89</strain>
    </source>
</reference>
<feature type="domain" description="Piwi" evidence="4">
    <location>
        <begin position="613"/>
        <end position="932"/>
    </location>
</feature>
<evidence type="ECO:0000313" key="6">
    <source>
        <dbReference type="Proteomes" id="UP000292082"/>
    </source>
</evidence>
<feature type="region of interest" description="Disordered" evidence="2">
    <location>
        <begin position="1"/>
        <end position="82"/>
    </location>
</feature>
<evidence type="ECO:0000259" key="4">
    <source>
        <dbReference type="PROSITE" id="PS50822"/>
    </source>
</evidence>
<dbReference type="SMART" id="SM00949">
    <property type="entry name" value="PAZ"/>
    <property type="match status" value="1"/>
</dbReference>
<dbReference type="InterPro" id="IPR036085">
    <property type="entry name" value="PAZ_dom_sf"/>
</dbReference>
<organism evidence="5 6">
    <name type="scientific">Dichomitus squalens</name>
    <dbReference type="NCBI Taxonomy" id="114155"/>
    <lineage>
        <taxon>Eukaryota</taxon>
        <taxon>Fungi</taxon>
        <taxon>Dikarya</taxon>
        <taxon>Basidiomycota</taxon>
        <taxon>Agaricomycotina</taxon>
        <taxon>Agaricomycetes</taxon>
        <taxon>Polyporales</taxon>
        <taxon>Polyporaceae</taxon>
        <taxon>Dichomitus</taxon>
    </lineage>
</organism>
<dbReference type="InterPro" id="IPR045246">
    <property type="entry name" value="Piwi_ago-like"/>
</dbReference>
<dbReference type="GO" id="GO:0003723">
    <property type="term" value="F:RNA binding"/>
    <property type="evidence" value="ECO:0007669"/>
    <property type="project" value="InterPro"/>
</dbReference>
<dbReference type="Gene3D" id="3.30.420.10">
    <property type="entry name" value="Ribonuclease H-like superfamily/Ribonuclease H"/>
    <property type="match status" value="1"/>
</dbReference>
<name>A0A4Q9Q023_9APHY</name>
<dbReference type="Pfam" id="PF08699">
    <property type="entry name" value="ArgoL1"/>
    <property type="match status" value="1"/>
</dbReference>
<dbReference type="SUPFAM" id="SSF101690">
    <property type="entry name" value="PAZ domain"/>
    <property type="match status" value="1"/>
</dbReference>
<keyword evidence="6" id="KW-1185">Reference proteome</keyword>
<dbReference type="EMBL" id="ML145106">
    <property type="protein sequence ID" value="TBU60301.1"/>
    <property type="molecule type" value="Genomic_DNA"/>
</dbReference>
<dbReference type="SMART" id="SM00950">
    <property type="entry name" value="Piwi"/>
    <property type="match status" value="1"/>
</dbReference>
<dbReference type="Proteomes" id="UP000292082">
    <property type="component" value="Unassembled WGS sequence"/>
</dbReference>
<evidence type="ECO:0000256" key="2">
    <source>
        <dbReference type="SAM" id="MobiDB-lite"/>
    </source>
</evidence>
<evidence type="ECO:0000313" key="5">
    <source>
        <dbReference type="EMBL" id="TBU60301.1"/>
    </source>
</evidence>
<feature type="compositionally biased region" description="Low complexity" evidence="2">
    <location>
        <begin position="26"/>
        <end position="41"/>
    </location>
</feature>
<protein>
    <submittedName>
        <fullName evidence="5">Piwi-domain-containing protein</fullName>
    </submittedName>
</protein>
<feature type="domain" description="PAZ" evidence="3">
    <location>
        <begin position="319"/>
        <end position="425"/>
    </location>
</feature>
<dbReference type="InterPro" id="IPR003165">
    <property type="entry name" value="Piwi"/>
</dbReference>
<proteinExistence type="inferred from homology"/>
<evidence type="ECO:0000259" key="3">
    <source>
        <dbReference type="PROSITE" id="PS50821"/>
    </source>
</evidence>